<dbReference type="InterPro" id="IPR037401">
    <property type="entry name" value="SnoaL-like"/>
</dbReference>
<dbReference type="RefSeq" id="WP_345407699.1">
    <property type="nucleotide sequence ID" value="NZ_BAABHG010000023.1"/>
</dbReference>
<dbReference type="SUPFAM" id="SSF54427">
    <property type="entry name" value="NTF2-like"/>
    <property type="match status" value="1"/>
</dbReference>
<sequence>MNATENKQLLRDVFAAWAAGDTRPFLAALADDVTWTVPGHNAWSGTYSGKDAVLGDLLRPLAGQVADRHTSTASRFVAEVLADPAR</sequence>
<dbReference type="Pfam" id="PF12680">
    <property type="entry name" value="SnoaL_2"/>
    <property type="match status" value="1"/>
</dbReference>
<protein>
    <submittedName>
        <fullName evidence="2">Nuclear transport factor 2 family protein</fullName>
    </submittedName>
</protein>
<reference evidence="3" key="1">
    <citation type="journal article" date="2019" name="Int. J. Syst. Evol. Microbiol.">
        <title>The Global Catalogue of Microorganisms (GCM) 10K type strain sequencing project: providing services to taxonomists for standard genome sequencing and annotation.</title>
        <authorList>
            <consortium name="The Broad Institute Genomics Platform"/>
            <consortium name="The Broad Institute Genome Sequencing Center for Infectious Disease"/>
            <person name="Wu L."/>
            <person name="Ma J."/>
        </authorList>
    </citation>
    <scope>NUCLEOTIDE SEQUENCE [LARGE SCALE GENOMIC DNA]</scope>
    <source>
        <strain evidence="3">CGMCC 4.7643</strain>
    </source>
</reference>
<name>A0ABW5GUD3_9PSEU</name>
<dbReference type="Gene3D" id="3.10.450.50">
    <property type="match status" value="1"/>
</dbReference>
<evidence type="ECO:0000313" key="3">
    <source>
        <dbReference type="Proteomes" id="UP001597419"/>
    </source>
</evidence>
<dbReference type="EMBL" id="JBHUKU010000024">
    <property type="protein sequence ID" value="MFD2464147.1"/>
    <property type="molecule type" value="Genomic_DNA"/>
</dbReference>
<dbReference type="InterPro" id="IPR032710">
    <property type="entry name" value="NTF2-like_dom_sf"/>
</dbReference>
<dbReference type="Proteomes" id="UP001597419">
    <property type="component" value="Unassembled WGS sequence"/>
</dbReference>
<keyword evidence="3" id="KW-1185">Reference proteome</keyword>
<accession>A0ABW5GUD3</accession>
<evidence type="ECO:0000259" key="1">
    <source>
        <dbReference type="Pfam" id="PF12680"/>
    </source>
</evidence>
<dbReference type="PANTHER" id="PTHR41252">
    <property type="entry name" value="BLR2505 PROTEIN"/>
    <property type="match status" value="1"/>
</dbReference>
<evidence type="ECO:0000313" key="2">
    <source>
        <dbReference type="EMBL" id="MFD2464147.1"/>
    </source>
</evidence>
<comment type="caution">
    <text evidence="2">The sequence shown here is derived from an EMBL/GenBank/DDBJ whole genome shotgun (WGS) entry which is preliminary data.</text>
</comment>
<proteinExistence type="predicted"/>
<feature type="domain" description="SnoaL-like" evidence="1">
    <location>
        <begin position="11"/>
        <end position="73"/>
    </location>
</feature>
<gene>
    <name evidence="2" type="ORF">ACFSYJ_36400</name>
</gene>
<dbReference type="PANTHER" id="PTHR41252:SF1">
    <property type="entry name" value="BLR2505 PROTEIN"/>
    <property type="match status" value="1"/>
</dbReference>
<organism evidence="2 3">
    <name type="scientific">Amycolatopsis samaneae</name>
    <dbReference type="NCBI Taxonomy" id="664691"/>
    <lineage>
        <taxon>Bacteria</taxon>
        <taxon>Bacillati</taxon>
        <taxon>Actinomycetota</taxon>
        <taxon>Actinomycetes</taxon>
        <taxon>Pseudonocardiales</taxon>
        <taxon>Pseudonocardiaceae</taxon>
        <taxon>Amycolatopsis</taxon>
    </lineage>
</organism>